<evidence type="ECO:0000256" key="3">
    <source>
        <dbReference type="ARBA" id="ARBA00022553"/>
    </source>
</evidence>
<name>A0A6N8HFE8_9FLAO</name>
<keyword evidence="3" id="KW-0597">Phosphoprotein</keyword>
<evidence type="ECO:0000313" key="12">
    <source>
        <dbReference type="EMBL" id="MUV04428.1"/>
    </source>
</evidence>
<keyword evidence="6 12" id="KW-0418">Kinase</keyword>
<reference evidence="12 13" key="1">
    <citation type="submission" date="2019-12" db="EMBL/GenBank/DDBJ databases">
        <authorList>
            <person name="Sun J.-Q."/>
        </authorList>
    </citation>
    <scope>NUCLEOTIDE SEQUENCE [LARGE SCALE GENOMIC DNA]</scope>
    <source>
        <strain evidence="12 13">JCM 17928</strain>
    </source>
</reference>
<evidence type="ECO:0000256" key="8">
    <source>
        <dbReference type="ARBA" id="ARBA00023012"/>
    </source>
</evidence>
<evidence type="ECO:0000256" key="4">
    <source>
        <dbReference type="ARBA" id="ARBA00022679"/>
    </source>
</evidence>
<dbReference type="PANTHER" id="PTHR24421">
    <property type="entry name" value="NITRATE/NITRITE SENSOR PROTEIN NARX-RELATED"/>
    <property type="match status" value="1"/>
</dbReference>
<evidence type="ECO:0000256" key="5">
    <source>
        <dbReference type="ARBA" id="ARBA00022741"/>
    </source>
</evidence>
<gene>
    <name evidence="12" type="ORF">GN157_11980</name>
</gene>
<keyword evidence="5" id="KW-0547">Nucleotide-binding</keyword>
<sequence>MEKWLDPKTIALWIIIVLAVISLLAISFIRLVRINFRRMVEQRLKESRMQLEHQKQLLETSVVAQEQERTRIAADLHDSLIGKLTVLRLKNQTQCDIQDIDHLLGESIAEARRISHDLSPPMLDHATLYELLKNTVAPWKEQFKVHFHKSINQETEVPVDLKIQIIRIVQEIIINTHKHAEASDIFINLRISKKHLAVSVRDNGKGFDINKGKKGIGLKNIELRMLYLKGKYKIKSGNKGTTTIIALNLTNFISNE</sequence>
<keyword evidence="13" id="KW-1185">Reference proteome</keyword>
<evidence type="ECO:0000256" key="7">
    <source>
        <dbReference type="ARBA" id="ARBA00022840"/>
    </source>
</evidence>
<protein>
    <recommendedName>
        <fullName evidence="2">histidine kinase</fullName>
        <ecNumber evidence="2">2.7.13.3</ecNumber>
    </recommendedName>
</protein>
<keyword evidence="10" id="KW-0472">Membrane</keyword>
<dbReference type="Gene3D" id="1.20.5.1930">
    <property type="match status" value="1"/>
</dbReference>
<evidence type="ECO:0000256" key="9">
    <source>
        <dbReference type="SAM" id="Coils"/>
    </source>
</evidence>
<dbReference type="InterPro" id="IPR011712">
    <property type="entry name" value="Sig_transdc_His_kin_sub3_dim/P"/>
</dbReference>
<keyword evidence="4" id="KW-0808">Transferase</keyword>
<organism evidence="12 13">
    <name type="scientific">Flavobacterium rakeshii</name>
    <dbReference type="NCBI Taxonomy" id="1038845"/>
    <lineage>
        <taxon>Bacteria</taxon>
        <taxon>Pseudomonadati</taxon>
        <taxon>Bacteroidota</taxon>
        <taxon>Flavobacteriia</taxon>
        <taxon>Flavobacteriales</taxon>
        <taxon>Flavobacteriaceae</taxon>
        <taxon>Flavobacterium</taxon>
    </lineage>
</organism>
<dbReference type="Gene3D" id="3.30.565.10">
    <property type="entry name" value="Histidine kinase-like ATPase, C-terminal domain"/>
    <property type="match status" value="1"/>
</dbReference>
<proteinExistence type="predicted"/>
<dbReference type="Pfam" id="PF02518">
    <property type="entry name" value="HATPase_c"/>
    <property type="match status" value="1"/>
</dbReference>
<dbReference type="GO" id="GO:0000155">
    <property type="term" value="F:phosphorelay sensor kinase activity"/>
    <property type="evidence" value="ECO:0007669"/>
    <property type="project" value="InterPro"/>
</dbReference>
<dbReference type="InterPro" id="IPR003594">
    <property type="entry name" value="HATPase_dom"/>
</dbReference>
<dbReference type="EMBL" id="WOWP01000045">
    <property type="protein sequence ID" value="MUV04428.1"/>
    <property type="molecule type" value="Genomic_DNA"/>
</dbReference>
<dbReference type="Proteomes" id="UP000433945">
    <property type="component" value="Unassembled WGS sequence"/>
</dbReference>
<dbReference type="InterPro" id="IPR050482">
    <property type="entry name" value="Sensor_HK_TwoCompSys"/>
</dbReference>
<keyword evidence="9" id="KW-0175">Coiled coil</keyword>
<feature type="transmembrane region" description="Helical" evidence="10">
    <location>
        <begin position="12"/>
        <end position="32"/>
    </location>
</feature>
<feature type="domain" description="Histidine kinase/HSP90-like ATPase" evidence="11">
    <location>
        <begin position="160"/>
        <end position="251"/>
    </location>
</feature>
<keyword evidence="8" id="KW-0902">Two-component regulatory system</keyword>
<keyword evidence="10" id="KW-0812">Transmembrane</keyword>
<dbReference type="PANTHER" id="PTHR24421:SF10">
    <property type="entry name" value="NITRATE_NITRITE SENSOR PROTEIN NARQ"/>
    <property type="match status" value="1"/>
</dbReference>
<evidence type="ECO:0000313" key="13">
    <source>
        <dbReference type="Proteomes" id="UP000433945"/>
    </source>
</evidence>
<dbReference type="SMART" id="SM00387">
    <property type="entry name" value="HATPase_c"/>
    <property type="match status" value="1"/>
</dbReference>
<accession>A0A6N8HFE8</accession>
<dbReference type="EC" id="2.7.13.3" evidence="2"/>
<dbReference type="GO" id="GO:0005524">
    <property type="term" value="F:ATP binding"/>
    <property type="evidence" value="ECO:0007669"/>
    <property type="project" value="UniProtKB-KW"/>
</dbReference>
<dbReference type="Pfam" id="PF07730">
    <property type="entry name" value="HisKA_3"/>
    <property type="match status" value="1"/>
</dbReference>
<feature type="coiled-coil region" evidence="9">
    <location>
        <begin position="41"/>
        <end position="68"/>
    </location>
</feature>
<dbReference type="GO" id="GO:0046983">
    <property type="term" value="F:protein dimerization activity"/>
    <property type="evidence" value="ECO:0007669"/>
    <property type="project" value="InterPro"/>
</dbReference>
<comment type="caution">
    <text evidence="12">The sequence shown here is derived from an EMBL/GenBank/DDBJ whole genome shotgun (WGS) entry which is preliminary data.</text>
</comment>
<dbReference type="InterPro" id="IPR036890">
    <property type="entry name" value="HATPase_C_sf"/>
</dbReference>
<dbReference type="SUPFAM" id="SSF55874">
    <property type="entry name" value="ATPase domain of HSP90 chaperone/DNA topoisomerase II/histidine kinase"/>
    <property type="match status" value="1"/>
</dbReference>
<keyword evidence="7" id="KW-0067">ATP-binding</keyword>
<comment type="catalytic activity">
    <reaction evidence="1">
        <text>ATP + protein L-histidine = ADP + protein N-phospho-L-histidine.</text>
        <dbReference type="EC" id="2.7.13.3"/>
    </reaction>
</comment>
<dbReference type="GO" id="GO:0016020">
    <property type="term" value="C:membrane"/>
    <property type="evidence" value="ECO:0007669"/>
    <property type="project" value="InterPro"/>
</dbReference>
<evidence type="ECO:0000256" key="6">
    <source>
        <dbReference type="ARBA" id="ARBA00022777"/>
    </source>
</evidence>
<dbReference type="RefSeq" id="WP_157483627.1">
    <property type="nucleotide sequence ID" value="NZ_JAZDQD010000006.1"/>
</dbReference>
<evidence type="ECO:0000256" key="10">
    <source>
        <dbReference type="SAM" id="Phobius"/>
    </source>
</evidence>
<evidence type="ECO:0000259" key="11">
    <source>
        <dbReference type="SMART" id="SM00387"/>
    </source>
</evidence>
<keyword evidence="10" id="KW-1133">Transmembrane helix</keyword>
<dbReference type="AlphaFoldDB" id="A0A6N8HFE8"/>
<evidence type="ECO:0000256" key="1">
    <source>
        <dbReference type="ARBA" id="ARBA00000085"/>
    </source>
</evidence>
<evidence type="ECO:0000256" key="2">
    <source>
        <dbReference type="ARBA" id="ARBA00012438"/>
    </source>
</evidence>
<dbReference type="OrthoDB" id="9778366at2"/>